<proteinExistence type="predicted"/>
<feature type="chain" id="PRO_5026157198" evidence="1">
    <location>
        <begin position="19"/>
        <end position="62"/>
    </location>
</feature>
<feature type="signal peptide" evidence="1">
    <location>
        <begin position="1"/>
        <end position="18"/>
    </location>
</feature>
<evidence type="ECO:0000313" key="3">
    <source>
        <dbReference type="Proteomes" id="UP001105220"/>
    </source>
</evidence>
<keyword evidence="3" id="KW-1185">Reference proteome</keyword>
<evidence type="ECO:0000313" key="2">
    <source>
        <dbReference type="EnsemblMetazoa" id="ACON012723-PA"/>
    </source>
</evidence>
<dbReference type="Proteomes" id="UP001105220">
    <property type="component" value="Unplaced"/>
</dbReference>
<protein>
    <submittedName>
        <fullName evidence="2">Secreted protein</fullName>
    </submittedName>
</protein>
<dbReference type="AlphaFoldDB" id="A0A6E8W5Y4"/>
<reference evidence="2" key="2">
    <citation type="submission" date="2020-05" db="UniProtKB">
        <authorList>
            <consortium name="EnsemblMetazoa"/>
        </authorList>
    </citation>
    <scope>IDENTIFICATION</scope>
    <source>
        <strain evidence="2">Ngousso</strain>
    </source>
</reference>
<name>A0A6E8W5Y4_ANOCL</name>
<dbReference type="EnsemblMetazoa" id="ACON012723-RA">
    <property type="protein sequence ID" value="ACON012723-PA"/>
    <property type="gene ID" value="ACON012723"/>
</dbReference>
<sequence length="62" mass="7260">MAWVPMMVWAITRRLVDWVTRPCWTMASPTRTQLLFRTLSTTTVCMEDTTAPSTLRLWSRPT</sequence>
<organism evidence="2 3">
    <name type="scientific">Anopheles coluzzii</name>
    <name type="common">African malaria mosquito</name>
    <dbReference type="NCBI Taxonomy" id="1518534"/>
    <lineage>
        <taxon>Eukaryota</taxon>
        <taxon>Metazoa</taxon>
        <taxon>Ecdysozoa</taxon>
        <taxon>Arthropoda</taxon>
        <taxon>Hexapoda</taxon>
        <taxon>Insecta</taxon>
        <taxon>Pterygota</taxon>
        <taxon>Neoptera</taxon>
        <taxon>Endopterygota</taxon>
        <taxon>Diptera</taxon>
        <taxon>Nematocera</taxon>
        <taxon>Culicoidea</taxon>
        <taxon>Culicidae</taxon>
        <taxon>Anophelinae</taxon>
        <taxon>Anopheles</taxon>
    </lineage>
</organism>
<evidence type="ECO:0000256" key="1">
    <source>
        <dbReference type="SAM" id="SignalP"/>
    </source>
</evidence>
<reference key="1">
    <citation type="journal article" date="2019" name="Genes (Basel)">
        <title>A High-Quality De novo Genome Assembly from a Single Mosquito Using PacBio Sequencing.</title>
        <authorList>
            <person name="Kingan S.B."/>
            <person name="Heaton H."/>
            <person name="Cudini J."/>
            <person name="Lambert C.C."/>
            <person name="Baybayan P."/>
            <person name="Galvin B.D."/>
            <person name="Durbin R."/>
            <person name="Korlach J."/>
            <person name="Lawniczak M.K.N."/>
        </authorList>
    </citation>
    <scope>NUCLEOTIDE SEQUENCE [LARGE SCALE GENOMIC DNA]</scope>
    <source>
        <strain>Mali-NIH</strain>
    </source>
</reference>
<accession>A0A6E8W5Y4</accession>
<keyword evidence="1" id="KW-0732">Signal</keyword>
<dbReference type="VEuPathDB" id="VectorBase:ACON012723"/>